<sequence>MTTLDEADIEKLFSGAPQFFCRSESHFPGAPHPSVAFPFDEELEIRDLTDHVQIEDKAWSGVTAWPHLTRDLNHDAAGRKKAEHHAKAHFHVRCRERPNMLSMQGLEKGTMGYEAALELPVSDSLEEEQFGFESVGTKARAVVEARERMMSGNGYLKRLPEPDIMDRLRRNEEIYRNNDMRKRPSLETYKDLFHTFMRPCTTVIDKSDHYSLINQTNALVKCLAAPNVWIDLSRVEWRIRLGQVLWGQSGGDELDDDTEIHDAASAAERAEEKYWLLMQVLVSTELLIRLDAITEGEQHGTEYFRPMDGLYFERQANQSVKWSILLARSWLDNIEVVKEELRNPAERAQVRPKRNGTGWLASLVSKMSLGNHVGQEAQKSPSSHHYTIQGRHGDRQVDGLTHFARKIQWPGIDAYESRISENAQNSVESTPSALATPKSASSKSSYFGAWDVTSHHGQPHHHKVQAQRRKMAAALHASGWLSKSYIFALMLPGDSLSHFLMATLLENDGEAMATLGSFANLCGGFVYRGKSFWSTSCIVGRVLAAGQGAAECMGWISTDVLPEGRGDGWISIESEDVPDRLANFGTDDIARLGRKARIWGKKRVEKDSYILGHADEASVAAADFIMPHENGYATPPPSAAVELQSLKLLRPVEHVQPSPLSEFTATPMTESSACPALPSQPARLTFAVAVDGKPAEEIAFTLSYDISFVTAHPCSPSRRVRFVKSPSSPTIQQIDVSGANTLGLGSRSVYRAGHPLHKWYNYTVIHISQLLEKRHHPLEDLLDPPRTKMPNKSGDNRVLVIDCITGYANIPPVSPVLERIDSASSAPSPVLDRRGSFPNKMHLECRRRQFGTDMEILVRALCAQKGWNAIISRRKRGCLGCAIREAGALGWKVIVRVE</sequence>
<dbReference type="OrthoDB" id="5420387at2759"/>
<evidence type="ECO:0000313" key="1">
    <source>
        <dbReference type="EMBL" id="KFH46531.1"/>
    </source>
</evidence>
<proteinExistence type="predicted"/>
<organism evidence="1 2">
    <name type="scientific">Hapsidospora chrysogenum (strain ATCC 11550 / CBS 779.69 / DSM 880 / IAM 14645 / JCM 23072 / IMI 49137)</name>
    <name type="common">Acremonium chrysogenum</name>
    <dbReference type="NCBI Taxonomy" id="857340"/>
    <lineage>
        <taxon>Eukaryota</taxon>
        <taxon>Fungi</taxon>
        <taxon>Dikarya</taxon>
        <taxon>Ascomycota</taxon>
        <taxon>Pezizomycotina</taxon>
        <taxon>Sordariomycetes</taxon>
        <taxon>Hypocreomycetidae</taxon>
        <taxon>Hypocreales</taxon>
        <taxon>Bionectriaceae</taxon>
        <taxon>Hapsidospora</taxon>
    </lineage>
</organism>
<accession>A0A086TAZ9</accession>
<dbReference type="AlphaFoldDB" id="A0A086TAZ9"/>
<evidence type="ECO:0008006" key="3">
    <source>
        <dbReference type="Google" id="ProtNLM"/>
    </source>
</evidence>
<dbReference type="PANTHER" id="PTHR42345">
    <property type="entry name" value="TPR_REGION DOMAIN-CONTAINING PROTEIN"/>
    <property type="match status" value="1"/>
</dbReference>
<dbReference type="HOGENOM" id="CLU_003431_1_0_1"/>
<comment type="caution">
    <text evidence="1">The sequence shown here is derived from an EMBL/GenBank/DDBJ whole genome shotgun (WGS) entry which is preliminary data.</text>
</comment>
<evidence type="ECO:0000313" key="2">
    <source>
        <dbReference type="Proteomes" id="UP000029964"/>
    </source>
</evidence>
<gene>
    <name evidence="1" type="ORF">ACRE_026080</name>
</gene>
<name>A0A086TAZ9_HAPC1</name>
<reference evidence="2" key="1">
    <citation type="journal article" date="2014" name="Genome Announc.">
        <title>Genome sequence and annotation of Acremonium chrysogenum, producer of the beta-lactam antibiotic cephalosporin C.</title>
        <authorList>
            <person name="Terfehr D."/>
            <person name="Dahlmann T.A."/>
            <person name="Specht T."/>
            <person name="Zadra I."/>
            <person name="Kuernsteiner H."/>
            <person name="Kueck U."/>
        </authorList>
    </citation>
    <scope>NUCLEOTIDE SEQUENCE [LARGE SCALE GENOMIC DNA]</scope>
    <source>
        <strain evidence="2">ATCC 11550 / CBS 779.69 / DSM 880 / IAM 14645 / JCM 23072 / IMI 49137</strain>
    </source>
</reference>
<keyword evidence="2" id="KW-1185">Reference proteome</keyword>
<dbReference type="EMBL" id="JPKY01000018">
    <property type="protein sequence ID" value="KFH46531.1"/>
    <property type="molecule type" value="Genomic_DNA"/>
</dbReference>
<dbReference type="Proteomes" id="UP000029964">
    <property type="component" value="Unassembled WGS sequence"/>
</dbReference>
<dbReference type="STRING" id="857340.A0A086TAZ9"/>
<dbReference type="PANTHER" id="PTHR42345:SF2">
    <property type="entry name" value="HELICASE-LIKE PROTEIN"/>
    <property type="match status" value="1"/>
</dbReference>
<protein>
    <recommendedName>
        <fullName evidence="3">Helicase-like protein</fullName>
    </recommendedName>
</protein>